<sequence>MQAFMRQRNCYLGQCSTSYYGYDLKYIGTYNGPINNDYTSRWTDYSPYQYGNSYGYSNGNSYYPSNSYNSYNNYYAAFRDRSSSV</sequence>
<proteinExistence type="predicted"/>
<protein>
    <submittedName>
        <fullName evidence="2 3">Uncharacterized protein</fullName>
    </submittedName>
</protein>
<accession>A0A915E3R6</accession>
<dbReference type="Proteomes" id="UP000887574">
    <property type="component" value="Unplaced"/>
</dbReference>
<evidence type="ECO:0000313" key="3">
    <source>
        <dbReference type="WBParaSite" id="jg8642"/>
    </source>
</evidence>
<dbReference type="AlphaFoldDB" id="A0A915E3R6"/>
<evidence type="ECO:0000313" key="2">
    <source>
        <dbReference type="WBParaSite" id="jg2616"/>
    </source>
</evidence>
<evidence type="ECO:0000313" key="1">
    <source>
        <dbReference type="Proteomes" id="UP000887574"/>
    </source>
</evidence>
<name>A0A915E3R6_9BILA</name>
<reference evidence="2 3" key="1">
    <citation type="submission" date="2022-11" db="UniProtKB">
        <authorList>
            <consortium name="WormBaseParasite"/>
        </authorList>
    </citation>
    <scope>IDENTIFICATION</scope>
</reference>
<organism evidence="1 2">
    <name type="scientific">Ditylenchus dipsaci</name>
    <dbReference type="NCBI Taxonomy" id="166011"/>
    <lineage>
        <taxon>Eukaryota</taxon>
        <taxon>Metazoa</taxon>
        <taxon>Ecdysozoa</taxon>
        <taxon>Nematoda</taxon>
        <taxon>Chromadorea</taxon>
        <taxon>Rhabditida</taxon>
        <taxon>Tylenchina</taxon>
        <taxon>Tylenchomorpha</taxon>
        <taxon>Sphaerularioidea</taxon>
        <taxon>Anguinidae</taxon>
        <taxon>Anguininae</taxon>
        <taxon>Ditylenchus</taxon>
    </lineage>
</organism>
<keyword evidence="1" id="KW-1185">Reference proteome</keyword>
<dbReference type="WBParaSite" id="jg8642">
    <property type="protein sequence ID" value="jg8642"/>
    <property type="gene ID" value="jg8642"/>
</dbReference>
<dbReference type="WBParaSite" id="jg2616">
    <property type="protein sequence ID" value="jg2616"/>
    <property type="gene ID" value="jg2616"/>
</dbReference>